<dbReference type="STRING" id="1088818.A0A2I0B8K8"/>
<dbReference type="CDD" id="cd00159">
    <property type="entry name" value="RhoGAP"/>
    <property type="match status" value="1"/>
</dbReference>
<dbReference type="SUPFAM" id="SSF48350">
    <property type="entry name" value="GTPase activation domain, GAP"/>
    <property type="match status" value="1"/>
</dbReference>
<dbReference type="PROSITE" id="PS50238">
    <property type="entry name" value="RHOGAP"/>
    <property type="match status" value="1"/>
</dbReference>
<gene>
    <name evidence="2" type="ORF">AXF42_Ash005156</name>
</gene>
<feature type="domain" description="Rho-GAP" evidence="1">
    <location>
        <begin position="168"/>
        <end position="397"/>
    </location>
</feature>
<dbReference type="InterPro" id="IPR008936">
    <property type="entry name" value="Rho_GTPase_activation_prot"/>
</dbReference>
<dbReference type="PANTHER" id="PTHR47367">
    <property type="entry name" value="AUXIN-REGULATED PROTEIN-LIKE"/>
    <property type="match status" value="1"/>
</dbReference>
<proteinExistence type="predicted"/>
<dbReference type="AlphaFoldDB" id="A0A2I0B8K8"/>
<evidence type="ECO:0000313" key="3">
    <source>
        <dbReference type="Proteomes" id="UP000236161"/>
    </source>
</evidence>
<dbReference type="GO" id="GO:0007165">
    <property type="term" value="P:signal transduction"/>
    <property type="evidence" value="ECO:0007669"/>
    <property type="project" value="InterPro"/>
</dbReference>
<dbReference type="Proteomes" id="UP000236161">
    <property type="component" value="Unassembled WGS sequence"/>
</dbReference>
<dbReference type="OrthoDB" id="19923at2759"/>
<name>A0A2I0B8K8_9ASPA</name>
<dbReference type="Pfam" id="PF00620">
    <property type="entry name" value="RhoGAP"/>
    <property type="match status" value="1"/>
</dbReference>
<sequence length="406" mass="44810">MPAEASAGWRDRASGFFSSSGVKLRQAGHSAGLLAKDAGENVVDAAERVGSLLKSRWAVIQQARLRRPAGPPRETVQERFISAAATTGMLLRKGVTETKEKVVVGKIKVEEAAKKTADKSKVIISNIERWQKVQFVNNTQNCTDCFIDIVLTFTCMLQGVASNDVFGVPIEVIVQRQHSIRPIPEILVKCADYLIMSGLHTEYLFKAEGDKKVVSHLISLFNQDWNASLPEGVNAIDVAALMKCYLASLPEPLTTLALYQEIRGSRSSIQDMKNILKKLPNVCFMTLEFVTALLLRVSQKSSLNKMDASSLALELAPVIMWQQGDARVKFYGHLYHTSKGRSKTVDQESKYAANDYLLDGADSDDASSQIPLDDGPPPDYGAIEVIQCLIEHHNAIFTDANETIWR</sequence>
<organism evidence="2 3">
    <name type="scientific">Apostasia shenzhenica</name>
    <dbReference type="NCBI Taxonomy" id="1088818"/>
    <lineage>
        <taxon>Eukaryota</taxon>
        <taxon>Viridiplantae</taxon>
        <taxon>Streptophyta</taxon>
        <taxon>Embryophyta</taxon>
        <taxon>Tracheophyta</taxon>
        <taxon>Spermatophyta</taxon>
        <taxon>Magnoliopsida</taxon>
        <taxon>Liliopsida</taxon>
        <taxon>Asparagales</taxon>
        <taxon>Orchidaceae</taxon>
        <taxon>Apostasioideae</taxon>
        <taxon>Apostasia</taxon>
    </lineage>
</organism>
<protein>
    <submittedName>
        <fullName evidence="2">Putative Rho GTPase-activating protein</fullName>
    </submittedName>
</protein>
<dbReference type="PANTHER" id="PTHR47367:SF1">
    <property type="entry name" value="OS07G0486500 PROTEIN"/>
    <property type="match status" value="1"/>
</dbReference>
<dbReference type="InterPro" id="IPR000198">
    <property type="entry name" value="RhoGAP_dom"/>
</dbReference>
<reference evidence="2 3" key="1">
    <citation type="journal article" date="2017" name="Nature">
        <title>The Apostasia genome and the evolution of orchids.</title>
        <authorList>
            <person name="Zhang G.Q."/>
            <person name="Liu K.W."/>
            <person name="Li Z."/>
            <person name="Lohaus R."/>
            <person name="Hsiao Y.Y."/>
            <person name="Niu S.C."/>
            <person name="Wang J.Y."/>
            <person name="Lin Y.C."/>
            <person name="Xu Q."/>
            <person name="Chen L.J."/>
            <person name="Yoshida K."/>
            <person name="Fujiwara S."/>
            <person name="Wang Z.W."/>
            <person name="Zhang Y.Q."/>
            <person name="Mitsuda N."/>
            <person name="Wang M."/>
            <person name="Liu G.H."/>
            <person name="Pecoraro L."/>
            <person name="Huang H.X."/>
            <person name="Xiao X.J."/>
            <person name="Lin M."/>
            <person name="Wu X.Y."/>
            <person name="Wu W.L."/>
            <person name="Chen Y.Y."/>
            <person name="Chang S.B."/>
            <person name="Sakamoto S."/>
            <person name="Ohme-Takagi M."/>
            <person name="Yagi M."/>
            <person name="Zeng S.J."/>
            <person name="Shen C.Y."/>
            <person name="Yeh C.M."/>
            <person name="Luo Y.B."/>
            <person name="Tsai W.C."/>
            <person name="Van de Peer Y."/>
            <person name="Liu Z.J."/>
        </authorList>
    </citation>
    <scope>NUCLEOTIDE SEQUENCE [LARGE SCALE GENOMIC DNA]</scope>
    <source>
        <strain evidence="3">cv. Shenzhen</strain>
        <tissue evidence="2">Stem</tissue>
    </source>
</reference>
<accession>A0A2I0B8K8</accession>
<dbReference type="SMART" id="SM00324">
    <property type="entry name" value="RhoGAP"/>
    <property type="match status" value="1"/>
</dbReference>
<evidence type="ECO:0000259" key="1">
    <source>
        <dbReference type="PROSITE" id="PS50238"/>
    </source>
</evidence>
<dbReference type="EMBL" id="KZ451906">
    <property type="protein sequence ID" value="PKA64144.1"/>
    <property type="molecule type" value="Genomic_DNA"/>
</dbReference>
<keyword evidence="3" id="KW-1185">Reference proteome</keyword>
<evidence type="ECO:0000313" key="2">
    <source>
        <dbReference type="EMBL" id="PKA64144.1"/>
    </source>
</evidence>
<dbReference type="Gene3D" id="1.10.555.10">
    <property type="entry name" value="Rho GTPase activation protein"/>
    <property type="match status" value="1"/>
</dbReference>